<dbReference type="KEGG" id="ssan:NX02_19710"/>
<dbReference type="AlphaFoldDB" id="W0AES8"/>
<organism evidence="1 2">
    <name type="scientific">Sphingomonas sanxanigenens DSM 19645 = NX02</name>
    <dbReference type="NCBI Taxonomy" id="1123269"/>
    <lineage>
        <taxon>Bacteria</taxon>
        <taxon>Pseudomonadati</taxon>
        <taxon>Pseudomonadota</taxon>
        <taxon>Alphaproteobacteria</taxon>
        <taxon>Sphingomonadales</taxon>
        <taxon>Sphingomonadaceae</taxon>
        <taxon>Sphingomonas</taxon>
    </lineage>
</organism>
<dbReference type="GO" id="GO:0006352">
    <property type="term" value="P:DNA-templated transcription initiation"/>
    <property type="evidence" value="ECO:0007669"/>
    <property type="project" value="InterPro"/>
</dbReference>
<dbReference type="InterPro" id="IPR013325">
    <property type="entry name" value="RNA_pol_sigma_r2"/>
</dbReference>
<keyword evidence="2" id="KW-1185">Reference proteome</keyword>
<gene>
    <name evidence="1" type="ORF">NX02_19710</name>
</gene>
<proteinExistence type="predicted"/>
<sequence>MSNQKELLTLHGQLLAGDLRAASKIVELVIAPLIAIVTRDVAGLHDRQDVEETCFDALFKYLDAPSGYNPQRAELTTYLAAIAKGKAKTLRRAQTRRTRHEGEYAAGDDANADAEAIDKDEGAMLRRLEWSRIHERFGDKLIKGPGDAEVFSLMATGEDSLSVYAKALGLSVDENGLSEAGKRVERIRGRVRRIGERMGA</sequence>
<evidence type="ECO:0000313" key="1">
    <source>
        <dbReference type="EMBL" id="AHE55601.1"/>
    </source>
</evidence>
<dbReference type="RefSeq" id="WP_025293762.1">
    <property type="nucleotide sequence ID" value="NZ_CP006644.1"/>
</dbReference>
<dbReference type="Gene3D" id="1.10.1740.10">
    <property type="match status" value="1"/>
</dbReference>
<name>W0AES8_9SPHN</name>
<protein>
    <submittedName>
        <fullName evidence="1">Uncharacterized protein</fullName>
    </submittedName>
</protein>
<dbReference type="HOGENOM" id="CLU_120501_0_0_5"/>
<dbReference type="PATRIC" id="fig|1123269.5.peg.3856"/>
<dbReference type="EMBL" id="CP006644">
    <property type="protein sequence ID" value="AHE55601.1"/>
    <property type="molecule type" value="Genomic_DNA"/>
</dbReference>
<evidence type="ECO:0000313" key="2">
    <source>
        <dbReference type="Proteomes" id="UP000018851"/>
    </source>
</evidence>
<dbReference type="GO" id="GO:0003700">
    <property type="term" value="F:DNA-binding transcription factor activity"/>
    <property type="evidence" value="ECO:0007669"/>
    <property type="project" value="InterPro"/>
</dbReference>
<dbReference type="STRING" id="1123269.NX02_19710"/>
<dbReference type="OrthoDB" id="8479261at2"/>
<dbReference type="SUPFAM" id="SSF88946">
    <property type="entry name" value="Sigma2 domain of RNA polymerase sigma factors"/>
    <property type="match status" value="1"/>
</dbReference>
<reference evidence="1 2" key="1">
    <citation type="submission" date="2013-07" db="EMBL/GenBank/DDBJ databases">
        <title>Completed genome of Sphingomonas sanxanigenens NX02.</title>
        <authorList>
            <person name="Ma T."/>
            <person name="Huang H."/>
            <person name="Wu M."/>
            <person name="Li X."/>
            <person name="Li G."/>
        </authorList>
    </citation>
    <scope>NUCLEOTIDE SEQUENCE [LARGE SCALE GENOMIC DNA]</scope>
    <source>
        <strain evidence="1 2">NX02</strain>
    </source>
</reference>
<accession>W0AES8</accession>
<dbReference type="Proteomes" id="UP000018851">
    <property type="component" value="Chromosome"/>
</dbReference>